<organism evidence="1 2">
    <name type="scientific">Neomoorella thermoacetica</name>
    <name type="common">Clostridium thermoaceticum</name>
    <dbReference type="NCBI Taxonomy" id="1525"/>
    <lineage>
        <taxon>Bacteria</taxon>
        <taxon>Bacillati</taxon>
        <taxon>Bacillota</taxon>
        <taxon>Clostridia</taxon>
        <taxon>Neomoorellales</taxon>
        <taxon>Neomoorellaceae</taxon>
        <taxon>Neomoorella</taxon>
    </lineage>
</organism>
<dbReference type="Proteomes" id="UP000182743">
    <property type="component" value="Unassembled WGS sequence"/>
</dbReference>
<reference evidence="1 2" key="1">
    <citation type="submission" date="2016-08" db="EMBL/GenBank/DDBJ databases">
        <title>Genome-based comparison of Moorella thermoacetic strains.</title>
        <authorList>
            <person name="Poehlein A."/>
            <person name="Bengelsdorf F.R."/>
            <person name="Esser C."/>
            <person name="Duerre P."/>
            <person name="Daniel R."/>
        </authorList>
    </citation>
    <scope>NUCLEOTIDE SEQUENCE [LARGE SCALE GENOMIC DNA]</scope>
    <source>
        <strain evidence="1 2">DSM 11768</strain>
    </source>
</reference>
<evidence type="ECO:0000313" key="1">
    <source>
        <dbReference type="EMBL" id="OIQ08757.1"/>
    </source>
</evidence>
<dbReference type="AlphaFoldDB" id="A0A1J5JHV1"/>
<evidence type="ECO:0000313" key="2">
    <source>
        <dbReference type="Proteomes" id="UP000182743"/>
    </source>
</evidence>
<gene>
    <name evidence="1" type="ORF">MOOR_16760</name>
</gene>
<proteinExistence type="predicted"/>
<comment type="caution">
    <text evidence="1">The sequence shown here is derived from an EMBL/GenBank/DDBJ whole genome shotgun (WGS) entry which is preliminary data.</text>
</comment>
<dbReference type="Pfam" id="PF12686">
    <property type="entry name" value="DUF3800"/>
    <property type="match status" value="1"/>
</dbReference>
<dbReference type="EMBL" id="MIHH01000008">
    <property type="protein sequence ID" value="OIQ08757.1"/>
    <property type="molecule type" value="Genomic_DNA"/>
</dbReference>
<accession>A0A1J5JHV1</accession>
<dbReference type="InterPro" id="IPR024524">
    <property type="entry name" value="DUF3800"/>
</dbReference>
<sequence>MPKMPRKKILIYHDESGTPGVDKVFVSGVLILDKERQGEDILNVVNTIRKKWNYHEEFHFQKMSTLKYNVYKDLLETCLKYCNFRFSAIVIQKQKLDMRYFNHQHHLAYNFFTKMVIYHNIKWLSGRAYIFSDSKNRIKRDNFLEYLKEQLNIDSLFYGHGYHIRAIETPSSSADNLLQVADLFTGIVKQKFDPAPGHRKVSLKDIILSNKNSRYKINIWDWTPHTMKNK</sequence>
<evidence type="ECO:0008006" key="3">
    <source>
        <dbReference type="Google" id="ProtNLM"/>
    </source>
</evidence>
<name>A0A1J5JHV1_NEOTH</name>
<protein>
    <recommendedName>
        <fullName evidence="3">DUF3800 domain-containing protein</fullName>
    </recommendedName>
</protein>